<name>A0AAV4IKG3_9GAST</name>
<evidence type="ECO:0000313" key="1">
    <source>
        <dbReference type="EMBL" id="GFS10652.1"/>
    </source>
</evidence>
<dbReference type="Proteomes" id="UP000762676">
    <property type="component" value="Unassembled WGS sequence"/>
</dbReference>
<sequence length="122" mass="13901">MEMKKTRKRKMCAVKKFQDARAPCYPVYQALKSSSQLILQTSAQTDATLGARSFFSVVDRRYKDSDRLCALGLTWCHHKTKAADSSETVLEYDTEGQRSSVIRNVLVPVYVDSRIYEVAKDL</sequence>
<evidence type="ECO:0000313" key="2">
    <source>
        <dbReference type="Proteomes" id="UP000762676"/>
    </source>
</evidence>
<reference evidence="1 2" key="1">
    <citation type="journal article" date="2021" name="Elife">
        <title>Chloroplast acquisition without the gene transfer in kleptoplastic sea slugs, Plakobranchus ocellatus.</title>
        <authorList>
            <person name="Maeda T."/>
            <person name="Takahashi S."/>
            <person name="Yoshida T."/>
            <person name="Shimamura S."/>
            <person name="Takaki Y."/>
            <person name="Nagai Y."/>
            <person name="Toyoda A."/>
            <person name="Suzuki Y."/>
            <person name="Arimoto A."/>
            <person name="Ishii H."/>
            <person name="Satoh N."/>
            <person name="Nishiyama T."/>
            <person name="Hasebe M."/>
            <person name="Maruyama T."/>
            <person name="Minagawa J."/>
            <person name="Obokata J."/>
            <person name="Shigenobu S."/>
        </authorList>
    </citation>
    <scope>NUCLEOTIDE SEQUENCE [LARGE SCALE GENOMIC DNA]</scope>
</reference>
<dbReference type="AlphaFoldDB" id="A0AAV4IKG3"/>
<keyword evidence="2" id="KW-1185">Reference proteome</keyword>
<dbReference type="EMBL" id="BMAT01009635">
    <property type="protein sequence ID" value="GFS10652.1"/>
    <property type="molecule type" value="Genomic_DNA"/>
</dbReference>
<accession>A0AAV4IKG3</accession>
<organism evidence="1 2">
    <name type="scientific">Elysia marginata</name>
    <dbReference type="NCBI Taxonomy" id="1093978"/>
    <lineage>
        <taxon>Eukaryota</taxon>
        <taxon>Metazoa</taxon>
        <taxon>Spiralia</taxon>
        <taxon>Lophotrochozoa</taxon>
        <taxon>Mollusca</taxon>
        <taxon>Gastropoda</taxon>
        <taxon>Heterobranchia</taxon>
        <taxon>Euthyneura</taxon>
        <taxon>Panpulmonata</taxon>
        <taxon>Sacoglossa</taxon>
        <taxon>Placobranchoidea</taxon>
        <taxon>Plakobranchidae</taxon>
        <taxon>Elysia</taxon>
    </lineage>
</organism>
<comment type="caution">
    <text evidence="1">The sequence shown here is derived from an EMBL/GenBank/DDBJ whole genome shotgun (WGS) entry which is preliminary data.</text>
</comment>
<protein>
    <submittedName>
        <fullName evidence="1">Uncharacterized protein</fullName>
    </submittedName>
</protein>
<gene>
    <name evidence="1" type="ORF">ElyMa_004814900</name>
</gene>
<proteinExistence type="predicted"/>